<dbReference type="InterPro" id="IPR036034">
    <property type="entry name" value="PDZ_sf"/>
</dbReference>
<dbReference type="GeneID" id="25904040"/>
<gene>
    <name evidence="1" type="ORF">SARC_03536</name>
</gene>
<dbReference type="RefSeq" id="XP_014158137.1">
    <property type="nucleotide sequence ID" value="XM_014302662.1"/>
</dbReference>
<organism evidence="1 2">
    <name type="scientific">Sphaeroforma arctica JP610</name>
    <dbReference type="NCBI Taxonomy" id="667725"/>
    <lineage>
        <taxon>Eukaryota</taxon>
        <taxon>Ichthyosporea</taxon>
        <taxon>Ichthyophonida</taxon>
        <taxon>Sphaeroforma</taxon>
    </lineage>
</organism>
<dbReference type="AlphaFoldDB" id="A0A0L0G5C8"/>
<dbReference type="SUPFAM" id="SSF50156">
    <property type="entry name" value="PDZ domain-like"/>
    <property type="match status" value="1"/>
</dbReference>
<accession>A0A0L0G5C8</accession>
<sequence>FRAMKNTLKVNIRLRIQPYTHRFTLTKVKKQPLGMYLDKRCVITQVYEGTSAAKANILTGQRIIGVGRACIPGAATPMIADLLCRCGRKVEIATMSIEVYTQLTANWVTR</sequence>
<proteinExistence type="predicted"/>
<reference evidence="1 2" key="1">
    <citation type="submission" date="2011-02" db="EMBL/GenBank/DDBJ databases">
        <title>The Genome Sequence of Sphaeroforma arctica JP610.</title>
        <authorList>
            <consortium name="The Broad Institute Genome Sequencing Platform"/>
            <person name="Russ C."/>
            <person name="Cuomo C."/>
            <person name="Young S.K."/>
            <person name="Zeng Q."/>
            <person name="Gargeya S."/>
            <person name="Alvarado L."/>
            <person name="Berlin A."/>
            <person name="Chapman S.B."/>
            <person name="Chen Z."/>
            <person name="Freedman E."/>
            <person name="Gellesch M."/>
            <person name="Goldberg J."/>
            <person name="Griggs A."/>
            <person name="Gujja S."/>
            <person name="Heilman E."/>
            <person name="Heiman D."/>
            <person name="Howarth C."/>
            <person name="Mehta T."/>
            <person name="Neiman D."/>
            <person name="Pearson M."/>
            <person name="Roberts A."/>
            <person name="Saif S."/>
            <person name="Shea T."/>
            <person name="Shenoy N."/>
            <person name="Sisk P."/>
            <person name="Stolte C."/>
            <person name="Sykes S."/>
            <person name="White J."/>
            <person name="Yandava C."/>
            <person name="Burger G."/>
            <person name="Gray M.W."/>
            <person name="Holland P.W.H."/>
            <person name="King N."/>
            <person name="Lang F.B.F."/>
            <person name="Roger A.J."/>
            <person name="Ruiz-Trillo I."/>
            <person name="Haas B."/>
            <person name="Nusbaum C."/>
            <person name="Birren B."/>
        </authorList>
    </citation>
    <scope>NUCLEOTIDE SEQUENCE [LARGE SCALE GENOMIC DNA]</scope>
    <source>
        <strain evidence="1 2">JP610</strain>
    </source>
</reference>
<evidence type="ECO:0000313" key="1">
    <source>
        <dbReference type="EMBL" id="KNC84235.1"/>
    </source>
</evidence>
<dbReference type="Gene3D" id="2.30.42.10">
    <property type="match status" value="1"/>
</dbReference>
<name>A0A0L0G5C8_9EUKA</name>
<feature type="non-terminal residue" evidence="1">
    <location>
        <position position="1"/>
    </location>
</feature>
<dbReference type="Proteomes" id="UP000054560">
    <property type="component" value="Unassembled WGS sequence"/>
</dbReference>
<dbReference type="EMBL" id="KQ241778">
    <property type="protein sequence ID" value="KNC84235.1"/>
    <property type="molecule type" value="Genomic_DNA"/>
</dbReference>
<keyword evidence="2" id="KW-1185">Reference proteome</keyword>
<evidence type="ECO:0000313" key="2">
    <source>
        <dbReference type="Proteomes" id="UP000054560"/>
    </source>
</evidence>
<protein>
    <recommendedName>
        <fullName evidence="3">PDZ domain-containing protein</fullName>
    </recommendedName>
</protein>
<evidence type="ECO:0008006" key="3">
    <source>
        <dbReference type="Google" id="ProtNLM"/>
    </source>
</evidence>
<feature type="non-terminal residue" evidence="1">
    <location>
        <position position="110"/>
    </location>
</feature>